<dbReference type="InterPro" id="IPR004152">
    <property type="entry name" value="GAT_dom"/>
</dbReference>
<dbReference type="InterPro" id="IPR001611">
    <property type="entry name" value="Leu-rich_rpt"/>
</dbReference>
<dbReference type="Pfam" id="PF03127">
    <property type="entry name" value="GAT"/>
    <property type="match status" value="1"/>
</dbReference>
<dbReference type="AlphaFoldDB" id="A0A8H3QML9"/>
<dbReference type="InterPro" id="IPR009060">
    <property type="entry name" value="UBA-like_sf"/>
</dbReference>
<feature type="domain" description="GAT" evidence="6">
    <location>
        <begin position="758"/>
        <end position="848"/>
    </location>
</feature>
<dbReference type="OrthoDB" id="120976at2759"/>
<dbReference type="GO" id="GO:0043130">
    <property type="term" value="F:ubiquitin binding"/>
    <property type="evidence" value="ECO:0007669"/>
    <property type="project" value="InterPro"/>
</dbReference>
<sequence length="945" mass="106245">MNTPDTLNISREESNIENKNISQNVPSPIEESQPQNENKTVNSDETLAQLVAMGFELSLVQIALDENRDWEFDVIIQWLLQKQSSISTQNEDKEVCEGIKAPFKPAETKNSTSKIKLTPYRRPISAASATTPKKGILKPPPPLNTHSLWKRDWLSTLNTRLQNVASTTTAPNSTASFFASALKRLNSSTTLSNAAQQEEPQQQQQQMHKQDQREPQVLHINATAPADQISQSISQNAPPSPTLTPKALKRVRFSVAKLTDEYPHSPIPGESDNSDWEDEYDFREWNEKQKCKVQAQPETEQKSSYTPKEIMQFYLTACKNREEFPVDRLVDIFRKANQPGGSLNVIDLTGDIIDRKVAEPVADILTLEFGLRKLIMERCEIEDDTMKIICHSLLVNDTLPYLILRNNKKLRSNGFNYIAVYIRKSTTLTYLDLSGINIDKKSATFLAQALIQGNNKLGAVLETLKLDDCGLKNNVLEVLGPSIRRSNLRNLSLRFNRINHVGAIWIGVMLRDYDDFNYCPNNTQLSPSLPAYNEQEMARTGKLQRKHGIEVLDASGNDLRGGIQYIAQALHRNQSLKELRIQDNRIDSKGLIFLMDGLKYNHTLELFDISRNPVGGPSSEGIIALRNGLPLNTTLKGLFLSNTNLSSEGAIAIAEYLPETNSLIHLDLTANPGIDIAGVMALAVSIKMNHSVCVLDVNVQSNNDEMACFSRDILRACVRNMELAQKNDSDNDFLLTEFETRSSGFLDFDGSSEFGLGIYVKDLKKNVRVAKESLKMFEKMLANDYERSFTEKVIPNEVINQLHVQCKNIQDKIRPYITAVVDEKLLEELLILNDGLSNALQKYEITYNNEILSSHSSSRTITIDSNIHNDNQNINNTVETSIFPITAKSPTFIESNLSKKISSLQNESSYSSNIEISHSPKSSQIEEDKAFEQNNEKPEFNSLSN</sequence>
<evidence type="ECO:0000256" key="2">
    <source>
        <dbReference type="ARBA" id="ARBA00022614"/>
    </source>
</evidence>
<feature type="compositionally biased region" description="Polar residues" evidence="4">
    <location>
        <begin position="17"/>
        <end position="40"/>
    </location>
</feature>
<dbReference type="GO" id="GO:0031267">
    <property type="term" value="F:small GTPase binding"/>
    <property type="evidence" value="ECO:0007669"/>
    <property type="project" value="TreeGrafter"/>
</dbReference>
<name>A0A8H3QML9_9GLOM</name>
<dbReference type="InterPro" id="IPR032675">
    <property type="entry name" value="LRR_dom_sf"/>
</dbReference>
<organism evidence="7 8">
    <name type="scientific">Rhizophagus clarus</name>
    <dbReference type="NCBI Taxonomy" id="94130"/>
    <lineage>
        <taxon>Eukaryota</taxon>
        <taxon>Fungi</taxon>
        <taxon>Fungi incertae sedis</taxon>
        <taxon>Mucoromycota</taxon>
        <taxon>Glomeromycotina</taxon>
        <taxon>Glomeromycetes</taxon>
        <taxon>Glomerales</taxon>
        <taxon>Glomeraceae</taxon>
        <taxon>Rhizophagus</taxon>
    </lineage>
</organism>
<proteinExistence type="predicted"/>
<feature type="domain" description="UBA" evidence="5">
    <location>
        <begin position="40"/>
        <end position="82"/>
    </location>
</feature>
<evidence type="ECO:0000256" key="3">
    <source>
        <dbReference type="ARBA" id="ARBA00022737"/>
    </source>
</evidence>
<feature type="region of interest" description="Disordered" evidence="4">
    <location>
        <begin position="1"/>
        <end position="40"/>
    </location>
</feature>
<dbReference type="Gene3D" id="1.20.58.160">
    <property type="match status" value="1"/>
</dbReference>
<accession>A0A8H3QML9</accession>
<dbReference type="SUPFAM" id="SSF52047">
    <property type="entry name" value="RNI-like"/>
    <property type="match status" value="1"/>
</dbReference>
<keyword evidence="2" id="KW-0433">Leucine-rich repeat</keyword>
<gene>
    <name evidence="7" type="ORF">RCL2_001178600</name>
</gene>
<dbReference type="SUPFAM" id="SSF46934">
    <property type="entry name" value="UBA-like"/>
    <property type="match status" value="1"/>
</dbReference>
<comment type="caution">
    <text evidence="7">The sequence shown here is derived from an EMBL/GenBank/DDBJ whole genome shotgun (WGS) entry which is preliminary data.</text>
</comment>
<dbReference type="GO" id="GO:0035091">
    <property type="term" value="F:phosphatidylinositol binding"/>
    <property type="evidence" value="ECO:0007669"/>
    <property type="project" value="InterPro"/>
</dbReference>
<protein>
    <submittedName>
        <fullName evidence="7">RNI-like protein</fullName>
    </submittedName>
</protein>
<keyword evidence="1" id="KW-0343">GTPase activation</keyword>
<dbReference type="SMART" id="SM00368">
    <property type="entry name" value="LRR_RI"/>
    <property type="match status" value="7"/>
</dbReference>
<evidence type="ECO:0000313" key="8">
    <source>
        <dbReference type="Proteomes" id="UP000615446"/>
    </source>
</evidence>
<dbReference type="PANTHER" id="PTHR24113:SF12">
    <property type="entry name" value="RAN GTPASE-ACTIVATING PROTEIN 1"/>
    <property type="match status" value="1"/>
</dbReference>
<dbReference type="PANTHER" id="PTHR24113">
    <property type="entry name" value="RAN GTPASE-ACTIVATING PROTEIN 1"/>
    <property type="match status" value="1"/>
</dbReference>
<keyword evidence="3" id="KW-0677">Repeat</keyword>
<dbReference type="GO" id="GO:0005829">
    <property type="term" value="C:cytosol"/>
    <property type="evidence" value="ECO:0007669"/>
    <property type="project" value="TreeGrafter"/>
</dbReference>
<dbReference type="EMBL" id="BLAL01000083">
    <property type="protein sequence ID" value="GES84682.1"/>
    <property type="molecule type" value="Genomic_DNA"/>
</dbReference>
<dbReference type="SUPFAM" id="SSF89009">
    <property type="entry name" value="GAT-like domain"/>
    <property type="match status" value="1"/>
</dbReference>
<dbReference type="GO" id="GO:0048471">
    <property type="term" value="C:perinuclear region of cytoplasm"/>
    <property type="evidence" value="ECO:0007669"/>
    <property type="project" value="TreeGrafter"/>
</dbReference>
<feature type="region of interest" description="Disordered" evidence="4">
    <location>
        <begin position="190"/>
        <end position="214"/>
    </location>
</feature>
<feature type="region of interest" description="Disordered" evidence="4">
    <location>
        <begin position="909"/>
        <end position="945"/>
    </location>
</feature>
<feature type="compositionally biased region" description="Basic and acidic residues" evidence="4">
    <location>
        <begin position="924"/>
        <end position="939"/>
    </location>
</feature>
<dbReference type="Proteomes" id="UP000615446">
    <property type="component" value="Unassembled WGS sequence"/>
</dbReference>
<dbReference type="PROSITE" id="PS50909">
    <property type="entry name" value="GAT"/>
    <property type="match status" value="1"/>
</dbReference>
<dbReference type="Gene3D" id="3.80.10.10">
    <property type="entry name" value="Ribonuclease Inhibitor"/>
    <property type="match status" value="2"/>
</dbReference>
<dbReference type="GO" id="GO:0005096">
    <property type="term" value="F:GTPase activator activity"/>
    <property type="evidence" value="ECO:0007669"/>
    <property type="project" value="UniProtKB-KW"/>
</dbReference>
<feature type="compositionally biased region" description="Low complexity" evidence="4">
    <location>
        <begin position="909"/>
        <end position="919"/>
    </location>
</feature>
<dbReference type="PROSITE" id="PS50030">
    <property type="entry name" value="UBA"/>
    <property type="match status" value="1"/>
</dbReference>
<evidence type="ECO:0000256" key="1">
    <source>
        <dbReference type="ARBA" id="ARBA00022468"/>
    </source>
</evidence>
<feature type="compositionally biased region" description="Low complexity" evidence="4">
    <location>
        <begin position="196"/>
        <end position="207"/>
    </location>
</feature>
<dbReference type="InterPro" id="IPR027038">
    <property type="entry name" value="RanGap"/>
</dbReference>
<dbReference type="InterPro" id="IPR015940">
    <property type="entry name" value="UBA"/>
</dbReference>
<evidence type="ECO:0000259" key="6">
    <source>
        <dbReference type="PROSITE" id="PS50909"/>
    </source>
</evidence>
<evidence type="ECO:0000256" key="4">
    <source>
        <dbReference type="SAM" id="MobiDB-lite"/>
    </source>
</evidence>
<dbReference type="Pfam" id="PF13516">
    <property type="entry name" value="LRR_6"/>
    <property type="match status" value="2"/>
</dbReference>
<dbReference type="GO" id="GO:0006913">
    <property type="term" value="P:nucleocytoplasmic transport"/>
    <property type="evidence" value="ECO:0007669"/>
    <property type="project" value="TreeGrafter"/>
</dbReference>
<evidence type="ECO:0000259" key="5">
    <source>
        <dbReference type="PROSITE" id="PS50030"/>
    </source>
</evidence>
<dbReference type="GO" id="GO:0005634">
    <property type="term" value="C:nucleus"/>
    <property type="evidence" value="ECO:0007669"/>
    <property type="project" value="TreeGrafter"/>
</dbReference>
<dbReference type="InterPro" id="IPR038425">
    <property type="entry name" value="GAT_sf"/>
</dbReference>
<reference evidence="7" key="1">
    <citation type="submission" date="2019-10" db="EMBL/GenBank/DDBJ databases">
        <title>Conservation and host-specific expression of non-tandemly repeated heterogenous ribosome RNA gene in arbuscular mycorrhizal fungi.</title>
        <authorList>
            <person name="Maeda T."/>
            <person name="Kobayashi Y."/>
            <person name="Nakagawa T."/>
            <person name="Ezawa T."/>
            <person name="Yamaguchi K."/>
            <person name="Bino T."/>
            <person name="Nishimoto Y."/>
            <person name="Shigenobu S."/>
            <person name="Kawaguchi M."/>
        </authorList>
    </citation>
    <scope>NUCLEOTIDE SEQUENCE</scope>
    <source>
        <strain evidence="7">HR1</strain>
    </source>
</reference>
<evidence type="ECO:0000313" key="7">
    <source>
        <dbReference type="EMBL" id="GES84682.1"/>
    </source>
</evidence>
<dbReference type="Gene3D" id="1.10.8.10">
    <property type="entry name" value="DNA helicase RuvA subunit, C-terminal domain"/>
    <property type="match status" value="1"/>
</dbReference>